<dbReference type="NCBIfam" id="TIGR00254">
    <property type="entry name" value="GGDEF"/>
    <property type="match status" value="1"/>
</dbReference>
<dbReference type="RefSeq" id="WP_073200077.1">
    <property type="nucleotide sequence ID" value="NZ_FRCZ01000001.1"/>
</dbReference>
<reference evidence="3 4" key="1">
    <citation type="submission" date="2016-11" db="EMBL/GenBank/DDBJ databases">
        <authorList>
            <person name="Jaros S."/>
            <person name="Januszkiewicz K."/>
            <person name="Wedrychowicz H."/>
        </authorList>
    </citation>
    <scope>NUCLEOTIDE SEQUENCE [LARGE SCALE GENOMIC DNA]</scope>
    <source>
        <strain evidence="3 4">CGMCC 1.10681</strain>
    </source>
</reference>
<evidence type="ECO:0000256" key="1">
    <source>
        <dbReference type="SAM" id="Phobius"/>
    </source>
</evidence>
<dbReference type="GO" id="GO:0052621">
    <property type="term" value="F:diguanylate cyclase activity"/>
    <property type="evidence" value="ECO:0007669"/>
    <property type="project" value="TreeGrafter"/>
</dbReference>
<dbReference type="Gene3D" id="3.30.70.270">
    <property type="match status" value="1"/>
</dbReference>
<dbReference type="AlphaFoldDB" id="A0A1M7L441"/>
<dbReference type="FunFam" id="3.30.70.270:FF:000001">
    <property type="entry name" value="Diguanylate cyclase domain protein"/>
    <property type="match status" value="1"/>
</dbReference>
<dbReference type="SMART" id="SM00267">
    <property type="entry name" value="GGDEF"/>
    <property type="match status" value="1"/>
</dbReference>
<protein>
    <submittedName>
        <fullName evidence="3">Diguanylate cyclase (GGDEF) domain-containing protein</fullName>
    </submittedName>
</protein>
<feature type="transmembrane region" description="Helical" evidence="1">
    <location>
        <begin position="128"/>
        <end position="143"/>
    </location>
</feature>
<proteinExistence type="predicted"/>
<dbReference type="Proteomes" id="UP000184184">
    <property type="component" value="Unassembled WGS sequence"/>
</dbReference>
<feature type="transmembrane region" description="Helical" evidence="1">
    <location>
        <begin position="20"/>
        <end position="44"/>
    </location>
</feature>
<dbReference type="GO" id="GO:0005886">
    <property type="term" value="C:plasma membrane"/>
    <property type="evidence" value="ECO:0007669"/>
    <property type="project" value="TreeGrafter"/>
</dbReference>
<dbReference type="InterPro" id="IPR000160">
    <property type="entry name" value="GGDEF_dom"/>
</dbReference>
<feature type="domain" description="GGDEF" evidence="2">
    <location>
        <begin position="234"/>
        <end position="364"/>
    </location>
</feature>
<dbReference type="SUPFAM" id="SSF55073">
    <property type="entry name" value="Nucleotide cyclase"/>
    <property type="match status" value="1"/>
</dbReference>
<dbReference type="STRING" id="1027249.SAMN05216179_0936"/>
<accession>A0A1M7L441</accession>
<dbReference type="Pfam" id="PF00990">
    <property type="entry name" value="GGDEF"/>
    <property type="match status" value="1"/>
</dbReference>
<dbReference type="PANTHER" id="PTHR45138:SF9">
    <property type="entry name" value="DIGUANYLATE CYCLASE DGCM-RELATED"/>
    <property type="match status" value="1"/>
</dbReference>
<evidence type="ECO:0000313" key="4">
    <source>
        <dbReference type="Proteomes" id="UP000184184"/>
    </source>
</evidence>
<keyword evidence="4" id="KW-1185">Reference proteome</keyword>
<dbReference type="EMBL" id="FRCZ01000001">
    <property type="protein sequence ID" value="SHM72860.1"/>
    <property type="molecule type" value="Genomic_DNA"/>
</dbReference>
<dbReference type="InterPro" id="IPR029787">
    <property type="entry name" value="Nucleotide_cyclase"/>
</dbReference>
<keyword evidence="1" id="KW-1133">Transmembrane helix</keyword>
<dbReference type="PROSITE" id="PS50887">
    <property type="entry name" value="GGDEF"/>
    <property type="match status" value="1"/>
</dbReference>
<keyword evidence="1" id="KW-0812">Transmembrane</keyword>
<keyword evidence="1" id="KW-0472">Membrane</keyword>
<dbReference type="InterPro" id="IPR043128">
    <property type="entry name" value="Rev_trsase/Diguanyl_cyclase"/>
</dbReference>
<dbReference type="GO" id="GO:0043709">
    <property type="term" value="P:cell adhesion involved in single-species biofilm formation"/>
    <property type="evidence" value="ECO:0007669"/>
    <property type="project" value="TreeGrafter"/>
</dbReference>
<evidence type="ECO:0000313" key="3">
    <source>
        <dbReference type="EMBL" id="SHM72860.1"/>
    </source>
</evidence>
<sequence length="372" mass="42897">MTQTRPNNPNDQLWAEKILYIYWIMVLMAFAGQVIGLITTIIYFPDYVMEFILKRLLLPTAIQIFILLTAHYVIKVKRVYSPKLIMFTGTIAAFVTVASHPTVPGLQIIFLLAMAVILIFFDKKKLRFSLYINIIALTSLYLFPSVRSSASEYEYFSYLFVLWAGYRVYLIVLERGSEVLDFLQRATDKEKELIVKSAMMERLSKIDALTNLYNHKTFHEYLDFLHEQSVSYDMPLQLALIDIDDFKLINDQFGHSNGDVVLKRVAQGLTDKLTENDVVARYGGEEFAVLLTNKSIEQALETMEEVRLYIAHQYHEELDGNITVSIGLKNLDKSMSKEALFKEADELLYSAKRNGKNQVMYDGKKESHVKML</sequence>
<dbReference type="GO" id="GO:1902201">
    <property type="term" value="P:negative regulation of bacterial-type flagellum-dependent cell motility"/>
    <property type="evidence" value="ECO:0007669"/>
    <property type="project" value="TreeGrafter"/>
</dbReference>
<evidence type="ECO:0000259" key="2">
    <source>
        <dbReference type="PROSITE" id="PS50887"/>
    </source>
</evidence>
<dbReference type="InterPro" id="IPR050469">
    <property type="entry name" value="Diguanylate_Cyclase"/>
</dbReference>
<dbReference type="PANTHER" id="PTHR45138">
    <property type="entry name" value="REGULATORY COMPONENTS OF SENSORY TRANSDUCTION SYSTEM"/>
    <property type="match status" value="1"/>
</dbReference>
<feature type="transmembrane region" description="Helical" evidence="1">
    <location>
        <begin position="56"/>
        <end position="74"/>
    </location>
</feature>
<name>A0A1M7L441_9BACI</name>
<dbReference type="CDD" id="cd01949">
    <property type="entry name" value="GGDEF"/>
    <property type="match status" value="1"/>
</dbReference>
<gene>
    <name evidence="3" type="ORF">SAMN05216179_0936</name>
</gene>
<feature type="transmembrane region" description="Helical" evidence="1">
    <location>
        <begin position="103"/>
        <end position="121"/>
    </location>
</feature>
<organism evidence="3 4">
    <name type="scientific">Gracilibacillus kekensis</name>
    <dbReference type="NCBI Taxonomy" id="1027249"/>
    <lineage>
        <taxon>Bacteria</taxon>
        <taxon>Bacillati</taxon>
        <taxon>Bacillota</taxon>
        <taxon>Bacilli</taxon>
        <taxon>Bacillales</taxon>
        <taxon>Bacillaceae</taxon>
        <taxon>Gracilibacillus</taxon>
    </lineage>
</organism>